<dbReference type="PANTHER" id="PTHR10472">
    <property type="entry name" value="D-TYROSYL-TRNA TYR DEACYLASE"/>
    <property type="match status" value="1"/>
</dbReference>
<comment type="catalytic activity">
    <reaction evidence="5">
        <text>a D-aminoacyl-tRNA + H2O = a tRNA + a D-alpha-amino acid + H(+)</text>
        <dbReference type="Rhea" id="RHEA:13953"/>
        <dbReference type="Rhea" id="RHEA-COMP:10123"/>
        <dbReference type="Rhea" id="RHEA-COMP:10124"/>
        <dbReference type="ChEBI" id="CHEBI:15377"/>
        <dbReference type="ChEBI" id="CHEBI:15378"/>
        <dbReference type="ChEBI" id="CHEBI:59871"/>
        <dbReference type="ChEBI" id="CHEBI:78442"/>
        <dbReference type="ChEBI" id="CHEBI:79333"/>
        <dbReference type="EC" id="3.1.1.96"/>
    </reaction>
</comment>
<dbReference type="GO" id="GO:0005737">
    <property type="term" value="C:cytoplasm"/>
    <property type="evidence" value="ECO:0007669"/>
    <property type="project" value="UniProtKB-SubCell"/>
</dbReference>
<dbReference type="NCBIfam" id="TIGR00256">
    <property type="entry name" value="D-aminoacyl-tRNA deacylase"/>
    <property type="match status" value="1"/>
</dbReference>
<dbReference type="SUPFAM" id="SSF69500">
    <property type="entry name" value="DTD-like"/>
    <property type="match status" value="1"/>
</dbReference>
<dbReference type="FunFam" id="3.50.80.10:FF:000001">
    <property type="entry name" value="D-aminoacyl-tRNA deacylase"/>
    <property type="match status" value="1"/>
</dbReference>
<evidence type="ECO:0000256" key="2">
    <source>
        <dbReference type="ARBA" id="ARBA00022555"/>
    </source>
</evidence>
<comment type="catalytic activity">
    <reaction evidence="5">
        <text>glycyl-tRNA(Ala) + H2O = tRNA(Ala) + glycine + H(+)</text>
        <dbReference type="Rhea" id="RHEA:53744"/>
        <dbReference type="Rhea" id="RHEA-COMP:9657"/>
        <dbReference type="Rhea" id="RHEA-COMP:13640"/>
        <dbReference type="ChEBI" id="CHEBI:15377"/>
        <dbReference type="ChEBI" id="CHEBI:15378"/>
        <dbReference type="ChEBI" id="CHEBI:57305"/>
        <dbReference type="ChEBI" id="CHEBI:78442"/>
        <dbReference type="ChEBI" id="CHEBI:78522"/>
    </reaction>
</comment>
<dbReference type="KEGG" id="lack:FLP15_03210"/>
<dbReference type="Proteomes" id="UP000315128">
    <property type="component" value="Chromosome"/>
</dbReference>
<comment type="domain">
    <text evidence="5">A Gly-cisPro motif from one monomer fits into the active site of the other monomer to allow specific chiral rejection of L-amino acids.</text>
</comment>
<evidence type="ECO:0000256" key="3">
    <source>
        <dbReference type="ARBA" id="ARBA00022801"/>
    </source>
</evidence>
<evidence type="ECO:0000313" key="7">
    <source>
        <dbReference type="Proteomes" id="UP000315128"/>
    </source>
</evidence>
<organism evidence="6 7">
    <name type="scientific">Lactococcus protaetiae</name>
    <dbReference type="NCBI Taxonomy" id="2592653"/>
    <lineage>
        <taxon>Bacteria</taxon>
        <taxon>Bacillati</taxon>
        <taxon>Bacillota</taxon>
        <taxon>Bacilli</taxon>
        <taxon>Lactobacillales</taxon>
        <taxon>Streptococcaceae</taxon>
        <taxon>Lactococcus</taxon>
    </lineage>
</organism>
<sequence>MKIVIQRVKSASVSIDRDVVSKIAQGLLLLVGVEDADTEFDLDYAVRKITQMRIFSDSNDKMNLSVQDIKGEILSISQFTLYAETKKGNRPSFSAAGQPDFAQQMYEKFDEKLTQIVPTQAGVFGADMQVELINDGPVTIILDTKEARHG</sequence>
<dbReference type="AlphaFoldDB" id="A0A514Z6Y3"/>
<dbReference type="GO" id="GO:0000049">
    <property type="term" value="F:tRNA binding"/>
    <property type="evidence" value="ECO:0007669"/>
    <property type="project" value="UniProtKB-UniRule"/>
</dbReference>
<accession>A0A514Z6Y3</accession>
<evidence type="ECO:0000256" key="1">
    <source>
        <dbReference type="ARBA" id="ARBA00009673"/>
    </source>
</evidence>
<keyword evidence="7" id="KW-1185">Reference proteome</keyword>
<keyword evidence="4 5" id="KW-0694">RNA-binding</keyword>
<dbReference type="PANTHER" id="PTHR10472:SF5">
    <property type="entry name" value="D-AMINOACYL-TRNA DEACYLASE 1"/>
    <property type="match status" value="1"/>
</dbReference>
<protein>
    <recommendedName>
        <fullName evidence="5">D-aminoacyl-tRNA deacylase</fullName>
        <shortName evidence="5">DTD</shortName>
        <ecNumber evidence="5">3.1.1.96</ecNumber>
    </recommendedName>
    <alternativeName>
        <fullName evidence="5">Gly-tRNA(Ala) deacylase</fullName>
        <ecNumber evidence="5">3.1.1.-</ecNumber>
    </alternativeName>
</protein>
<gene>
    <name evidence="5" type="primary">dtd</name>
    <name evidence="6" type="ORF">FLP15_03210</name>
</gene>
<keyword evidence="5" id="KW-0963">Cytoplasm</keyword>
<comment type="subunit">
    <text evidence="5">Homodimer.</text>
</comment>
<dbReference type="GO" id="GO:0106026">
    <property type="term" value="F:Gly-tRNA(Ala) deacylase activity"/>
    <property type="evidence" value="ECO:0007669"/>
    <property type="project" value="UniProtKB-UniRule"/>
</dbReference>
<dbReference type="GO" id="GO:0043908">
    <property type="term" value="F:Ser(Gly)-tRNA(Ala) hydrolase activity"/>
    <property type="evidence" value="ECO:0007669"/>
    <property type="project" value="UniProtKB-UniRule"/>
</dbReference>
<evidence type="ECO:0000313" key="6">
    <source>
        <dbReference type="EMBL" id="QDK70358.1"/>
    </source>
</evidence>
<dbReference type="GO" id="GO:0019478">
    <property type="term" value="P:D-amino acid catabolic process"/>
    <property type="evidence" value="ECO:0007669"/>
    <property type="project" value="UniProtKB-UniRule"/>
</dbReference>
<dbReference type="EMBL" id="CP041356">
    <property type="protein sequence ID" value="QDK70358.1"/>
    <property type="molecule type" value="Genomic_DNA"/>
</dbReference>
<dbReference type="EC" id="3.1.1.96" evidence="5"/>
<comment type="subcellular location">
    <subcellularLocation>
        <location evidence="5">Cytoplasm</location>
    </subcellularLocation>
</comment>
<dbReference type="CDD" id="cd00563">
    <property type="entry name" value="Dtyr_deacylase"/>
    <property type="match status" value="1"/>
</dbReference>
<keyword evidence="2 5" id="KW-0820">tRNA-binding</keyword>
<feature type="short sequence motif" description="Gly-cisPro motif, important for rejection of L-amino acids" evidence="5">
    <location>
        <begin position="136"/>
        <end position="137"/>
    </location>
</feature>
<comment type="similarity">
    <text evidence="1 5">Belongs to the DTD family.</text>
</comment>
<dbReference type="OrthoDB" id="9801395at2"/>
<dbReference type="Pfam" id="PF02580">
    <property type="entry name" value="Tyr_Deacylase"/>
    <property type="match status" value="1"/>
</dbReference>
<reference evidence="6 7" key="1">
    <citation type="submission" date="2019-07" db="EMBL/GenBank/DDBJ databases">
        <title>Genome sequencing of KACC 19320.</title>
        <authorList>
            <person name="Heo J."/>
            <person name="Kim S.-J."/>
            <person name="Kim J.-S."/>
            <person name="Hong S.-B."/>
            <person name="Kwon S.-W."/>
        </authorList>
    </citation>
    <scope>NUCLEOTIDE SEQUENCE [LARGE SCALE GENOMIC DNA]</scope>
    <source>
        <strain evidence="6 7">KACC 19320</strain>
    </source>
</reference>
<dbReference type="RefSeq" id="WP_142765973.1">
    <property type="nucleotide sequence ID" value="NZ_CP041356.1"/>
</dbReference>
<comment type="function">
    <text evidence="5">An aminoacyl-tRNA editing enzyme that deacylates mischarged D-aminoacyl-tRNAs. Also deacylates mischarged glycyl-tRNA(Ala), protecting cells against glycine mischarging by AlaRS. Acts via tRNA-based rather than protein-based catalysis; rejects L-amino acids rather than detecting D-amino acids in the active site. By recycling D-aminoacyl-tRNA to D-amino acids and free tRNA molecules, this enzyme counteracts the toxicity associated with the formation of D-aminoacyl-tRNA entities in vivo and helps enforce protein L-homochirality.</text>
</comment>
<dbReference type="GO" id="GO:0051500">
    <property type="term" value="F:D-tyrosyl-tRNA(Tyr) deacylase activity"/>
    <property type="evidence" value="ECO:0007669"/>
    <property type="project" value="TreeGrafter"/>
</dbReference>
<proteinExistence type="inferred from homology"/>
<evidence type="ECO:0000256" key="5">
    <source>
        <dbReference type="HAMAP-Rule" id="MF_00518"/>
    </source>
</evidence>
<keyword evidence="3 5" id="KW-0378">Hydrolase</keyword>
<dbReference type="Gene3D" id="3.50.80.10">
    <property type="entry name" value="D-tyrosyl-tRNA(Tyr) deacylase"/>
    <property type="match status" value="1"/>
</dbReference>
<dbReference type="HAMAP" id="MF_00518">
    <property type="entry name" value="Deacylase_Dtd"/>
    <property type="match status" value="1"/>
</dbReference>
<dbReference type="EC" id="3.1.1.-" evidence="5"/>
<evidence type="ECO:0000256" key="4">
    <source>
        <dbReference type="ARBA" id="ARBA00022884"/>
    </source>
</evidence>
<dbReference type="InterPro" id="IPR003732">
    <property type="entry name" value="Daa-tRNA_deacyls_DTD"/>
</dbReference>
<dbReference type="InterPro" id="IPR023509">
    <property type="entry name" value="DTD-like_sf"/>
</dbReference>
<name>A0A514Z6Y3_9LACT</name>